<reference evidence="4" key="1">
    <citation type="submission" date="2016-03" db="EMBL/GenBank/DDBJ databases">
        <authorList>
            <person name="Ma C."/>
            <person name="Zhou S."/>
            <person name="Yang G."/>
        </authorList>
    </citation>
    <scope>NUCLEOTIDE SEQUENCE [LARGE SCALE GENOMIC DNA]</scope>
    <source>
        <strain evidence="4">SgZ-1</strain>
    </source>
</reference>
<dbReference type="GO" id="GO:0033388">
    <property type="term" value="P:putrescine biosynthetic process from arginine"/>
    <property type="evidence" value="ECO:0007669"/>
    <property type="project" value="TreeGrafter"/>
</dbReference>
<dbReference type="InterPro" id="IPR003010">
    <property type="entry name" value="C-N_Hydrolase"/>
</dbReference>
<dbReference type="Pfam" id="PF00795">
    <property type="entry name" value="CN_hydrolase"/>
    <property type="match status" value="1"/>
</dbReference>
<name>A0A127K7Y6_9RHOO</name>
<dbReference type="AlphaFoldDB" id="A0A127K7Y6"/>
<dbReference type="GO" id="GO:0050126">
    <property type="term" value="F:N-carbamoylputrescine amidase activity"/>
    <property type="evidence" value="ECO:0007669"/>
    <property type="project" value="TreeGrafter"/>
</dbReference>
<dbReference type="PANTHER" id="PTHR43674:SF15">
    <property type="entry name" value="FORMAMIDASE"/>
    <property type="match status" value="1"/>
</dbReference>
<dbReference type="PROSITE" id="PS50263">
    <property type="entry name" value="CN_HYDROLASE"/>
    <property type="match status" value="1"/>
</dbReference>
<keyword evidence="4" id="KW-1185">Reference proteome</keyword>
<dbReference type="RefSeq" id="WP_048707171.1">
    <property type="nucleotide sequence ID" value="NZ_CP014646.1"/>
</dbReference>
<dbReference type="CDD" id="cd07197">
    <property type="entry name" value="nitrilase"/>
    <property type="match status" value="1"/>
</dbReference>
<organism evidence="3 4">
    <name type="scientific">Thauera humireducens</name>
    <dbReference type="NCBI Taxonomy" id="1134435"/>
    <lineage>
        <taxon>Bacteria</taxon>
        <taxon>Pseudomonadati</taxon>
        <taxon>Pseudomonadota</taxon>
        <taxon>Betaproteobacteria</taxon>
        <taxon>Rhodocyclales</taxon>
        <taxon>Zoogloeaceae</taxon>
        <taxon>Thauera</taxon>
    </lineage>
</organism>
<evidence type="ECO:0000313" key="3">
    <source>
        <dbReference type="EMBL" id="AMO38080.1"/>
    </source>
</evidence>
<dbReference type="SUPFAM" id="SSF56317">
    <property type="entry name" value="Carbon-nitrogen hydrolase"/>
    <property type="match status" value="1"/>
</dbReference>
<dbReference type="InterPro" id="IPR050345">
    <property type="entry name" value="Aliph_Amidase/BUP"/>
</dbReference>
<evidence type="ECO:0000313" key="4">
    <source>
        <dbReference type="Proteomes" id="UP000036902"/>
    </source>
</evidence>
<accession>A0A127K7Y6</accession>
<dbReference type="Gene3D" id="3.60.110.10">
    <property type="entry name" value="Carbon-nitrogen hydrolase"/>
    <property type="match status" value="1"/>
</dbReference>
<gene>
    <name evidence="3" type="ORF">AC731_014705</name>
</gene>
<dbReference type="Proteomes" id="UP000036902">
    <property type="component" value="Chromosome"/>
</dbReference>
<keyword evidence="1" id="KW-0378">Hydrolase</keyword>
<feature type="domain" description="CN hydrolase" evidence="2">
    <location>
        <begin position="8"/>
        <end position="264"/>
    </location>
</feature>
<proteinExistence type="predicted"/>
<sequence length="321" mass="35415">MSLRVLGLQCGPCLPGETLGDRLATLERAFDEALLERPDTDLVVFPELMATPYFCQTRDQTAFAHAETLDGETVKRFAARAKARGVFVLVTLFEKWVSPDNLVRYYNSAVLIDPQGACRGVYRKTHVPTLHLETLTTDEAYYFAPGDALPVFEVRGVCVGVLICFDRSFPEAARTLARQGAELIVIPAASSGAERGERWVQECAARAMENGIYVLGVNRAGHETPASDQSLDYFGKSCGCDPTGEVVAMLDAAPWRAVALTVDPEMIERTQYRLPLRKFLRDDLYGPCPPQVVRVRQTAVDMTVVPSFGPRFYVPSVSGEQ</sequence>
<dbReference type="EMBL" id="CP014646">
    <property type="protein sequence ID" value="AMO38080.1"/>
    <property type="molecule type" value="Genomic_DNA"/>
</dbReference>
<dbReference type="InterPro" id="IPR036526">
    <property type="entry name" value="C-N_Hydrolase_sf"/>
</dbReference>
<evidence type="ECO:0000256" key="1">
    <source>
        <dbReference type="ARBA" id="ARBA00022801"/>
    </source>
</evidence>
<dbReference type="PANTHER" id="PTHR43674">
    <property type="entry name" value="NITRILASE C965.09-RELATED"/>
    <property type="match status" value="1"/>
</dbReference>
<protein>
    <recommendedName>
        <fullName evidence="2">CN hydrolase domain-containing protein</fullName>
    </recommendedName>
</protein>
<evidence type="ECO:0000259" key="2">
    <source>
        <dbReference type="PROSITE" id="PS50263"/>
    </source>
</evidence>
<dbReference type="KEGG" id="thu:AC731_014705"/>
<dbReference type="STRING" id="1134435.AC731_014705"/>